<proteinExistence type="predicted"/>
<evidence type="ECO:0000313" key="2">
    <source>
        <dbReference type="Proteomes" id="UP001597414"/>
    </source>
</evidence>
<comment type="caution">
    <text evidence="1">The sequence shown here is derived from an EMBL/GenBank/DDBJ whole genome shotgun (WGS) entry which is preliminary data.</text>
</comment>
<dbReference type="EMBL" id="JBHUIV010000010">
    <property type="protein sequence ID" value="MFD2200884.1"/>
    <property type="molecule type" value="Genomic_DNA"/>
</dbReference>
<protein>
    <submittedName>
        <fullName evidence="1">Uncharacterized protein</fullName>
    </submittedName>
</protein>
<organism evidence="1 2">
    <name type="scientific">Shivajiella indica</name>
    <dbReference type="NCBI Taxonomy" id="872115"/>
    <lineage>
        <taxon>Bacteria</taxon>
        <taxon>Pseudomonadati</taxon>
        <taxon>Bacteroidota</taxon>
        <taxon>Cytophagia</taxon>
        <taxon>Cytophagales</taxon>
        <taxon>Cyclobacteriaceae</taxon>
        <taxon>Shivajiella</taxon>
    </lineage>
</organism>
<keyword evidence="2" id="KW-1185">Reference proteome</keyword>
<name>A0ABW5B5Z2_9BACT</name>
<reference evidence="2" key="1">
    <citation type="journal article" date="2019" name="Int. J. Syst. Evol. Microbiol.">
        <title>The Global Catalogue of Microorganisms (GCM) 10K type strain sequencing project: providing services to taxonomists for standard genome sequencing and annotation.</title>
        <authorList>
            <consortium name="The Broad Institute Genomics Platform"/>
            <consortium name="The Broad Institute Genome Sequencing Center for Infectious Disease"/>
            <person name="Wu L."/>
            <person name="Ma J."/>
        </authorList>
    </citation>
    <scope>NUCLEOTIDE SEQUENCE [LARGE SCALE GENOMIC DNA]</scope>
    <source>
        <strain evidence="2">KCTC 19812</strain>
    </source>
</reference>
<sequence>MKINFRKLVPTVCAIGMITQLSSCNNEDDKIPCTDQNLAAFQMVLQDEEENLILDEEEFDIESMKLFAIEEEEESEVEFEIKKTSEDIHFLSSMEMSELSLEDGINSFELRLGEETIASFDYDVTSTNASGCLAITYTAKNDSENLETMTSGNTKLYVYNLNSSEE</sequence>
<dbReference type="Proteomes" id="UP001597414">
    <property type="component" value="Unassembled WGS sequence"/>
</dbReference>
<accession>A0ABW5B5Z2</accession>
<evidence type="ECO:0000313" key="1">
    <source>
        <dbReference type="EMBL" id="MFD2200884.1"/>
    </source>
</evidence>
<dbReference type="RefSeq" id="WP_380800761.1">
    <property type="nucleotide sequence ID" value="NZ_JBHUIV010000010.1"/>
</dbReference>
<gene>
    <name evidence="1" type="ORF">ACFSKV_04850</name>
</gene>